<accession>A0A090X8D9</accession>
<proteinExistence type="evidence at transcript level"/>
<name>A0A090X8D9_IXORI</name>
<protein>
    <submittedName>
        <fullName evidence="1">Uncharacterized protein</fullName>
    </submittedName>
</protein>
<reference evidence="1" key="1">
    <citation type="journal article" date="2015" name="PLoS Negl. Trop. Dis.">
        <title>Deep Sequencing Analysis of the Ixodes ricinus Haemocytome.</title>
        <authorList>
            <person name="Kotsyfakis M."/>
            <person name="Kopacek P."/>
            <person name="Franta Z."/>
            <person name="Pedra J.H."/>
            <person name="Ribeiro J.M."/>
        </authorList>
    </citation>
    <scope>NUCLEOTIDE SEQUENCE</scope>
</reference>
<evidence type="ECO:0000313" key="1">
    <source>
        <dbReference type="EMBL" id="JAC91944.1"/>
    </source>
</evidence>
<dbReference type="AlphaFoldDB" id="A0A090X8D9"/>
<sequence>MPSGLSCLLFSSVYTTGTNVHMQTPGPRHLNLSLNLRTARSLLRCCHEVEASEEHSGRCGHVRRAECPPGTVSDASGHFSGNDAPHLQSGRDYRKACCRSRLWWRHLEHRSVGFECRARGGLRHRCSRPGSLFQELRGDGDHNRRPGAVTTCTLPSDTRWRGILRTLSSLNPPFWSQGRKVWTIAFLKVALSMSSGSVVTACTRLLRESTSRGKAEELGG</sequence>
<dbReference type="EMBL" id="GBIH01002766">
    <property type="protein sequence ID" value="JAC91944.1"/>
    <property type="molecule type" value="mRNA"/>
</dbReference>
<organism evidence="1">
    <name type="scientific">Ixodes ricinus</name>
    <name type="common">Common tick</name>
    <name type="synonym">Acarus ricinus</name>
    <dbReference type="NCBI Taxonomy" id="34613"/>
    <lineage>
        <taxon>Eukaryota</taxon>
        <taxon>Metazoa</taxon>
        <taxon>Ecdysozoa</taxon>
        <taxon>Arthropoda</taxon>
        <taxon>Chelicerata</taxon>
        <taxon>Arachnida</taxon>
        <taxon>Acari</taxon>
        <taxon>Parasitiformes</taxon>
        <taxon>Ixodida</taxon>
        <taxon>Ixodoidea</taxon>
        <taxon>Ixodidae</taxon>
        <taxon>Ixodinae</taxon>
        <taxon>Ixodes</taxon>
    </lineage>
</organism>